<feature type="compositionally biased region" description="Basic and acidic residues" evidence="1">
    <location>
        <begin position="287"/>
        <end position="303"/>
    </location>
</feature>
<evidence type="ECO:0000256" key="1">
    <source>
        <dbReference type="SAM" id="MobiDB-lite"/>
    </source>
</evidence>
<accession>A0A9P4P5C8</accession>
<dbReference type="EMBL" id="MU001511">
    <property type="protein sequence ID" value="KAF2438669.1"/>
    <property type="molecule type" value="Genomic_DNA"/>
</dbReference>
<evidence type="ECO:0000313" key="3">
    <source>
        <dbReference type="Proteomes" id="UP000799764"/>
    </source>
</evidence>
<name>A0A9P4P5C8_9PLEO</name>
<gene>
    <name evidence="2" type="ORF">P171DRAFT_154288</name>
</gene>
<dbReference type="AlphaFoldDB" id="A0A9P4P5C8"/>
<sequence>MHTSTPATSGLFSGISTSRAMSRYSVSAANARAYSQNHGLPMASPMILSEVDYQGGVGHHFDYASPLTGRSTGVKNEADYMDGPLWPLPMQQPALLQPVGTAAGSDIDTGTASLSPRSTYFSEPSEQGTAYSPVPGREVSDSDTWAGQSSVSPTQIKQSPSQSSLSGFRGQLTYAAGGGMGSGVPASRSTRVDVAPSVGQDYGTGFASQVDQFGLPWATVVNQTDSMSALAWQPPMYSQMPPNTQSPYYSTGFVDPFQQSAHNSGSNACGAAVQSREPSREVHRHAPRQDTHGLPRSTDEQAQRDIENRILIEGKSAGLTYKEIRARIMGRFGGEVAESTLRGRHRAMTKQKKDRVRKPTWMPKDLRLLREVVQQQLDSIGDGHRSNDATQRLNKVSWKKVGEHISERGGSYRFGNSTCKKKWMEINQHD</sequence>
<organism evidence="2 3">
    <name type="scientific">Karstenula rhodostoma CBS 690.94</name>
    <dbReference type="NCBI Taxonomy" id="1392251"/>
    <lineage>
        <taxon>Eukaryota</taxon>
        <taxon>Fungi</taxon>
        <taxon>Dikarya</taxon>
        <taxon>Ascomycota</taxon>
        <taxon>Pezizomycotina</taxon>
        <taxon>Dothideomycetes</taxon>
        <taxon>Pleosporomycetidae</taxon>
        <taxon>Pleosporales</taxon>
        <taxon>Massarineae</taxon>
        <taxon>Didymosphaeriaceae</taxon>
        <taxon>Karstenula</taxon>
    </lineage>
</organism>
<reference evidence="2" key="1">
    <citation type="journal article" date="2020" name="Stud. Mycol.">
        <title>101 Dothideomycetes genomes: a test case for predicting lifestyles and emergence of pathogens.</title>
        <authorList>
            <person name="Haridas S."/>
            <person name="Albert R."/>
            <person name="Binder M."/>
            <person name="Bloem J."/>
            <person name="Labutti K."/>
            <person name="Salamov A."/>
            <person name="Andreopoulos B."/>
            <person name="Baker S."/>
            <person name="Barry K."/>
            <person name="Bills G."/>
            <person name="Bluhm B."/>
            <person name="Cannon C."/>
            <person name="Castanera R."/>
            <person name="Culley D."/>
            <person name="Daum C."/>
            <person name="Ezra D."/>
            <person name="Gonzalez J."/>
            <person name="Henrissat B."/>
            <person name="Kuo A."/>
            <person name="Liang C."/>
            <person name="Lipzen A."/>
            <person name="Lutzoni F."/>
            <person name="Magnuson J."/>
            <person name="Mondo S."/>
            <person name="Nolan M."/>
            <person name="Ohm R."/>
            <person name="Pangilinan J."/>
            <person name="Park H.-J."/>
            <person name="Ramirez L."/>
            <person name="Alfaro M."/>
            <person name="Sun H."/>
            <person name="Tritt A."/>
            <person name="Yoshinaga Y."/>
            <person name="Zwiers L.-H."/>
            <person name="Turgeon B."/>
            <person name="Goodwin S."/>
            <person name="Spatafora J."/>
            <person name="Crous P."/>
            <person name="Grigoriev I."/>
        </authorList>
    </citation>
    <scope>NUCLEOTIDE SEQUENCE</scope>
    <source>
        <strain evidence="2">CBS 690.94</strain>
    </source>
</reference>
<comment type="caution">
    <text evidence="2">The sequence shown here is derived from an EMBL/GenBank/DDBJ whole genome shotgun (WGS) entry which is preliminary data.</text>
</comment>
<feature type="region of interest" description="Disordered" evidence="1">
    <location>
        <begin position="259"/>
        <end position="303"/>
    </location>
</feature>
<dbReference type="Proteomes" id="UP000799764">
    <property type="component" value="Unassembled WGS sequence"/>
</dbReference>
<keyword evidence="3" id="KW-1185">Reference proteome</keyword>
<evidence type="ECO:0008006" key="4">
    <source>
        <dbReference type="Google" id="ProtNLM"/>
    </source>
</evidence>
<protein>
    <recommendedName>
        <fullName evidence="4">Myb-like domain-containing protein</fullName>
    </recommendedName>
</protein>
<feature type="compositionally biased region" description="Polar residues" evidence="1">
    <location>
        <begin position="142"/>
        <end position="166"/>
    </location>
</feature>
<feature type="region of interest" description="Disordered" evidence="1">
    <location>
        <begin position="100"/>
        <end position="167"/>
    </location>
</feature>
<proteinExistence type="predicted"/>
<feature type="compositionally biased region" description="Polar residues" evidence="1">
    <location>
        <begin position="108"/>
        <end position="130"/>
    </location>
</feature>
<evidence type="ECO:0000313" key="2">
    <source>
        <dbReference type="EMBL" id="KAF2438669.1"/>
    </source>
</evidence>
<dbReference type="OrthoDB" id="3439209at2759"/>